<reference evidence="1 2" key="1">
    <citation type="submission" date="2019-05" db="EMBL/GenBank/DDBJ databases">
        <title>Mikania micrantha, genome provides insights into the molecular mechanism of rapid growth.</title>
        <authorList>
            <person name="Liu B."/>
        </authorList>
    </citation>
    <scope>NUCLEOTIDE SEQUENCE [LARGE SCALE GENOMIC DNA]</scope>
    <source>
        <strain evidence="1">NLD-2019</strain>
        <tissue evidence="1">Leaf</tissue>
    </source>
</reference>
<keyword evidence="2" id="KW-1185">Reference proteome</keyword>
<name>A0A5N6N7H4_9ASTR</name>
<dbReference type="AlphaFoldDB" id="A0A5N6N7H4"/>
<sequence length="73" mass="8558">MVLEAQITVAGLTKFRSTNNRLQGIRVGTLFKEMFRLQQLSRRTLNLMQTVVKRRRTQNFESDAEDHKVDMGF</sequence>
<proteinExistence type="predicted"/>
<accession>A0A5N6N7H4</accession>
<protein>
    <submittedName>
        <fullName evidence="1">Uncharacterized protein</fullName>
    </submittedName>
</protein>
<gene>
    <name evidence="1" type="ORF">E3N88_25416</name>
</gene>
<organism evidence="1 2">
    <name type="scientific">Mikania micrantha</name>
    <name type="common">bitter vine</name>
    <dbReference type="NCBI Taxonomy" id="192012"/>
    <lineage>
        <taxon>Eukaryota</taxon>
        <taxon>Viridiplantae</taxon>
        <taxon>Streptophyta</taxon>
        <taxon>Embryophyta</taxon>
        <taxon>Tracheophyta</taxon>
        <taxon>Spermatophyta</taxon>
        <taxon>Magnoliopsida</taxon>
        <taxon>eudicotyledons</taxon>
        <taxon>Gunneridae</taxon>
        <taxon>Pentapetalae</taxon>
        <taxon>asterids</taxon>
        <taxon>campanulids</taxon>
        <taxon>Asterales</taxon>
        <taxon>Asteraceae</taxon>
        <taxon>Asteroideae</taxon>
        <taxon>Heliantheae alliance</taxon>
        <taxon>Eupatorieae</taxon>
        <taxon>Mikania</taxon>
    </lineage>
</organism>
<dbReference type="EMBL" id="SZYD01000013">
    <property type="protein sequence ID" value="KAD4385248.1"/>
    <property type="molecule type" value="Genomic_DNA"/>
</dbReference>
<evidence type="ECO:0000313" key="1">
    <source>
        <dbReference type="EMBL" id="KAD4385248.1"/>
    </source>
</evidence>
<evidence type="ECO:0000313" key="2">
    <source>
        <dbReference type="Proteomes" id="UP000326396"/>
    </source>
</evidence>
<dbReference type="Proteomes" id="UP000326396">
    <property type="component" value="Linkage Group LG3"/>
</dbReference>
<comment type="caution">
    <text evidence="1">The sequence shown here is derived from an EMBL/GenBank/DDBJ whole genome shotgun (WGS) entry which is preliminary data.</text>
</comment>